<organism evidence="5 6">
    <name type="scientific">Tritrichomonas musculus</name>
    <dbReference type="NCBI Taxonomy" id="1915356"/>
    <lineage>
        <taxon>Eukaryota</taxon>
        <taxon>Metamonada</taxon>
        <taxon>Parabasalia</taxon>
        <taxon>Tritrichomonadida</taxon>
        <taxon>Tritrichomonadidae</taxon>
        <taxon>Tritrichomonas</taxon>
    </lineage>
</organism>
<feature type="compositionally biased region" description="Acidic residues" evidence="2">
    <location>
        <begin position="468"/>
        <end position="485"/>
    </location>
</feature>
<dbReference type="Pfam" id="PF14844">
    <property type="entry name" value="PH_BEACH"/>
    <property type="match status" value="1"/>
</dbReference>
<feature type="compositionally biased region" description="Basic and acidic residues" evidence="2">
    <location>
        <begin position="453"/>
        <end position="467"/>
    </location>
</feature>
<dbReference type="SUPFAM" id="SSF50729">
    <property type="entry name" value="PH domain-like"/>
    <property type="match status" value="1"/>
</dbReference>
<dbReference type="CDD" id="cd06071">
    <property type="entry name" value="Beach"/>
    <property type="match status" value="1"/>
</dbReference>
<dbReference type="SMART" id="SM01026">
    <property type="entry name" value="Beach"/>
    <property type="match status" value="1"/>
</dbReference>
<dbReference type="PANTHER" id="PTHR13743:SF112">
    <property type="entry name" value="BEACH DOMAIN-CONTAINING PROTEIN"/>
    <property type="match status" value="1"/>
</dbReference>
<evidence type="ECO:0000313" key="6">
    <source>
        <dbReference type="Proteomes" id="UP001470230"/>
    </source>
</evidence>
<keyword evidence="1" id="KW-0175">Coiled coil</keyword>
<dbReference type="PROSITE" id="PS50197">
    <property type="entry name" value="BEACH"/>
    <property type="match status" value="1"/>
</dbReference>
<evidence type="ECO:0008006" key="7">
    <source>
        <dbReference type="Google" id="ProtNLM"/>
    </source>
</evidence>
<feature type="region of interest" description="Disordered" evidence="2">
    <location>
        <begin position="719"/>
        <end position="767"/>
    </location>
</feature>
<feature type="domain" description="BEACH-type PH" evidence="4">
    <location>
        <begin position="2404"/>
        <end position="2507"/>
    </location>
</feature>
<feature type="compositionally biased region" description="Polar residues" evidence="2">
    <location>
        <begin position="511"/>
        <end position="525"/>
    </location>
</feature>
<comment type="caution">
    <text evidence="5">The sequence shown here is derived from an EMBL/GenBank/DDBJ whole genome shotgun (WGS) entry which is preliminary data.</text>
</comment>
<sequence length="3281" mass="378922">MRFFIHYDYQFNLRVNDFFLKPNKEDVLFQNVKFIIPLIYLFPHSKTELNDILLCLTGFINQLKRYLCTPNNFFHDPILRSIADEIFASCHILLAPIESITLKYALPVYLSFLYFNSYCTIFGVEDITYYEIEFLINILSLIPRIDISIFCKSPDKFLSPLVDGSLRVLNVLRNYNVSEYLTRQSYCLGTSIIDKFTHLFKMNIDNNFAFMKRYSEGMDDIAHFILWCIDHYPINFLSINGHDDYFPFNPKYHDPKYHLIPSEVCSDMHFPNLPSYAFIETPTFSEPVKTVSQLREENSYLHDFGSKISEFKFPDPIRNRKQLAYLASRIIVFMHALSEQNIVYLKKFVESILDIISDLFGNEPNKLGRLNKSSELDSKNKPLKNSIFDINGHNLPLSFYYFVVAIFNKCNSNMICAVFSLMQNGFSVLLEPKIFSPFINRWAAANMTAENAEIKDEGNSKEIQKESEDVDNNNEIQIEEEEEDVSQSQSLNESKIESKDDDEEGEESKGQPRSNNKIKLLIQSTDNEDSQSQIDDDESQSQSQKEENREDEESQNKSDEEIQSKEDEDSQSQKEENKEDEESQNKSDEEIQSKEGEDSQSQKEENIEDEESQNKSEQEIQSKEDEDSQSQKEENKEDDESKNKVEKEEEDNHNEDDKDSQSKATEESGTAHDESQDASGIDDSTPIEPDKNYFDFVFHIRHAVIHFLSTCFHVASSHQKSNSDQLTSTPKKAKKKPSISRSQSQQVFQSSFHGNSPTSSKEADASNVRIDENSSFSECFEFEISAKDFEYDFDLPFDKERCAFYMMSSIYSLFVDSAPQIFDEVVPLLFDFIHSDAGFLIKTSNKAGIFEMLMNHLFDLQLLHIGLKKEKNKKYQKYLPNVELSRLSVFRIFDVFLRTNEGKLFIFGSQQFVQYLFHLLFEPSVIYFASDLIKRCVMLNADSITQNNTNNQFKIIFRNISELIKTSIGHIGDFRWIKLLLVLFESLKDAFAINRNSIFEYLRSQQVLLLLSRLPIEVVRSNQSHFSLYTKSENDDDCLNFQVTEEDQPYMKIFEDVFDIFIHLSRENAYYAETLASSYDSYYDNITAGLKLIKFGTSIVDRLLSLVFEQPLSIKKLPTTTQIRNYFALPFLFNSTTHLSFHPLLMKFLSDVCTDSVSNKLRVFQAHLPEVIIDYLQNFPSQNEQSRIVTDSIAVSLRLFSIVSQYVFSVPTLFRCIQAMRTRDGNRVWWTGQLLSLFSTYIENSAKSSPCAFFYLDGRHTGFFLKEEIPQITFSKGWSFMCRFELDSFGWSNIGGVLLYMQFKNGDSFSISVTNVTKNQQENDKKMNSKGIKISYIPASYKSHSNSIGNNDTNSKYWSEVIDTFEIQSNKWYDLLFSSDFNLYITSSNVNNNINNNQIFSHSLKNVKKIDLRQGVQTASIGNTPPLVASEAPLVANISTFYFFTKTMNIKTVKLLLSLPLSFVFGFSPSERKLDPRLPELLFNDSFDSQLFLGINARKTDGSTCFNIAKRIDIQSCTFRGVAFPFSTSFIDIINYSGGLKLFLPLFEQVNLPMYKEENVNDNASFFLQLISMFQSFFQHSKLLEADFVRYDGFKAMSYSLMKIHPQHYMKNILYSLFIMCTILEPEFRSIMIDEIWLNFNIWKRLTVDIQSYLYDTIFNEFRNSENFRDHIQIGELCAVIAEQPAKELRTYLWRLLASMAQISFTSDEQDSLFSFLFLKENIPFQLEALQCFYELCKLNINDICLVFQRKRMFQPFLQLLASDQEKVRLISLKIIFIIYHFYKSSSNATINSSSILNSNLILPEQFDIVILTAVHQLIMGTDLTIHMIDIDEKEQEDPRFTQETWKTIMSIAFNNETSSDLRFIVPIACSCSHFYDNHSLSQFQSTLELLLESSSQTQQISTIAKSVTDCSRWYFWLLYFSIQKAQDVYKFSERDNDAIVLGRIFEYMVQIDKIDEVVFFFDWICYTRGWNTMPFLNSIFNTCLSFIKKCHFTKFINIVFEIFIFLFYIKNNEKFATNVQLYAEHSQTIKNELLDEIKSSISLIDYININDENNQSEPSEKDTNYSPPSSDYFSFSMRITEDGKWIDLNLAKKLIAFISLYSEKSGVTTMSFSKIPKTKLAEIFSFLIYCVVRVDPSVATIKNILIYIKQFFTPKSIDTLSFKMITTAFAKVSLSTTTTTKNQEEEKEESIQSILNDFYRQNGNIINNLNADFNDVSFCRNIIQDYSADIASWLEIIQGFTINICELYKQRYSTYVPLIHDTISIIKKPFQNRSYTKEMDDNIIALKRKQRRNRSLTAKIFRRIQRAMTVNGGPWCSNKTQNHWKLAPRTDVHMRHLFVRPNWHFDIHKGASLRRDKAKNEQAKLEYQRWIENQDNATSTEFSIEDAEDIQQMQQQQQQQQQQQMTKSQYQFSATMITIQAVYDGNFLLSRSEICFDGAQVKDEYLFSIEKNSSKTVEFNLSEVVWVLHRSYLHIDRGLEFFCNDGRSYFFYFSLQDRNQILKILSDYRPPNLLVLQRTSSQRCFNEQRFTEKWLNKEMSTYDYLMTVNLFAGRSYNDLSQYPIFPWILADYTSETIDVDANPPPPGLFRDLSKPIGALNEKRLAKLQKELEILKESNEDMNMSSFSCLNESPCLYRCHYSTAYYVLLYMIRLEPFTTMHILMQDDKFDHPDRLFQGIEKAWKTVSSTSNDFRELIPEFFTLPEFLTNSDHFDLGLNENEGSNVILPKWAKDPYWFIQIHRRALESEYVAQNIGYWIDLIFGCKQNGQAAVDANNTFHAYCYPSVINSPEVKADKELLYEVQKHAGSFGIIPRQLFTSPHPNFPSQNSSASQNDEGQKSDEHQIRNQQKNISNEDSFLLSQAYKVDSDIVSMVVSTHLYFVTTEARLFRMKPKQFICESSAQIPFGVGKFTAIFPKLKLFVVTSPSGDSFHTFSLDSYNTLTHVFSFRQQFSSLTAIVSAGESYLVVLSQDGSLTVWDFNNVNTTKVPKQTNVVIPSSNSVTNINSSTTLGNLSNATTLNVPKRTNKIANNSDSNDSLFAAKEEFSYLPVDIESNTIPKSNSAVLTTLAINTNNINTLNNINFINTSVSPSRTTSNTSYDNTSSYDPAYKVNHHLVSAVCVTASYPLRLIVSCDISRRIVLTELVDGSFIRSFSIPDESAMPVGLLILDAAYIVTFCEHRSHNDIRSTIQIYALDSSMLSIFDHPRPVTASCAINLVNGNSYIAVGFSDGTLVILSSPDASVVHTKLFPSPIVAISQKDGEKLLYLANAEKQIFSLDLDL</sequence>
<feature type="compositionally biased region" description="Basic and acidic residues" evidence="2">
    <location>
        <begin position="544"/>
        <end position="605"/>
    </location>
</feature>
<dbReference type="Pfam" id="PF02138">
    <property type="entry name" value="Beach"/>
    <property type="match status" value="1"/>
</dbReference>
<reference evidence="5 6" key="1">
    <citation type="submission" date="2024-04" db="EMBL/GenBank/DDBJ databases">
        <title>Tritrichomonas musculus Genome.</title>
        <authorList>
            <person name="Alves-Ferreira E."/>
            <person name="Grigg M."/>
            <person name="Lorenzi H."/>
            <person name="Galac M."/>
        </authorList>
    </citation>
    <scope>NUCLEOTIDE SEQUENCE [LARGE SCALE GENOMIC DNA]</scope>
    <source>
        <strain evidence="5 6">EAF2021</strain>
    </source>
</reference>
<feature type="domain" description="BEACH" evidence="3">
    <location>
        <begin position="2520"/>
        <end position="2824"/>
    </location>
</feature>
<name>A0ABR2INJ5_9EUKA</name>
<feature type="coiled-coil region" evidence="1">
    <location>
        <begin position="2354"/>
        <end position="2405"/>
    </location>
</feature>
<feature type="region of interest" description="Disordered" evidence="2">
    <location>
        <begin position="453"/>
        <end position="686"/>
    </location>
</feature>
<dbReference type="InterPro" id="IPR050865">
    <property type="entry name" value="BEACH_Domain"/>
</dbReference>
<dbReference type="InterPro" id="IPR011993">
    <property type="entry name" value="PH-like_dom_sf"/>
</dbReference>
<gene>
    <name evidence="5" type="ORF">M9Y10_009513</name>
</gene>
<dbReference type="Gene3D" id="2.130.10.10">
    <property type="entry name" value="YVTN repeat-like/Quinoprotein amine dehydrogenase"/>
    <property type="match status" value="1"/>
</dbReference>
<dbReference type="InterPro" id="IPR036322">
    <property type="entry name" value="WD40_repeat_dom_sf"/>
</dbReference>
<evidence type="ECO:0000256" key="2">
    <source>
        <dbReference type="SAM" id="MobiDB-lite"/>
    </source>
</evidence>
<proteinExistence type="predicted"/>
<dbReference type="Gene3D" id="1.10.1540.10">
    <property type="entry name" value="BEACH domain"/>
    <property type="match status" value="1"/>
</dbReference>
<dbReference type="EMBL" id="JAPFFF010000015">
    <property type="protein sequence ID" value="KAK8866549.1"/>
    <property type="molecule type" value="Genomic_DNA"/>
</dbReference>
<dbReference type="SUPFAM" id="SSF81837">
    <property type="entry name" value="BEACH domain"/>
    <property type="match status" value="1"/>
</dbReference>
<evidence type="ECO:0000259" key="4">
    <source>
        <dbReference type="PROSITE" id="PS51783"/>
    </source>
</evidence>
<keyword evidence="6" id="KW-1185">Reference proteome</keyword>
<dbReference type="PANTHER" id="PTHR13743">
    <property type="entry name" value="BEIGE/BEACH-RELATED"/>
    <property type="match status" value="1"/>
</dbReference>
<feature type="compositionally biased region" description="Basic and acidic residues" evidence="2">
    <location>
        <begin position="655"/>
        <end position="675"/>
    </location>
</feature>
<feature type="compositionally biased region" description="Basic and acidic residues" evidence="2">
    <location>
        <begin position="2836"/>
        <end position="2845"/>
    </location>
</feature>
<accession>A0ABR2INJ5</accession>
<dbReference type="InterPro" id="IPR023362">
    <property type="entry name" value="PH-BEACH_dom"/>
</dbReference>
<dbReference type="PROSITE" id="PS51783">
    <property type="entry name" value="PH_BEACH"/>
    <property type="match status" value="1"/>
</dbReference>
<feature type="compositionally biased region" description="Acidic residues" evidence="2">
    <location>
        <begin position="526"/>
        <end position="539"/>
    </location>
</feature>
<evidence type="ECO:0000313" key="5">
    <source>
        <dbReference type="EMBL" id="KAK8866549.1"/>
    </source>
</evidence>
<dbReference type="InterPro" id="IPR031570">
    <property type="entry name" value="NBEA/BDCP_DUF4704"/>
</dbReference>
<dbReference type="Gene3D" id="2.30.29.30">
    <property type="entry name" value="Pleckstrin-homology domain (PH domain)/Phosphotyrosine-binding domain (PTB)"/>
    <property type="match status" value="1"/>
</dbReference>
<evidence type="ECO:0000259" key="3">
    <source>
        <dbReference type="PROSITE" id="PS50197"/>
    </source>
</evidence>
<evidence type="ECO:0000256" key="1">
    <source>
        <dbReference type="SAM" id="Coils"/>
    </source>
</evidence>
<dbReference type="Pfam" id="PF15787">
    <property type="entry name" value="DUF4704"/>
    <property type="match status" value="1"/>
</dbReference>
<dbReference type="InterPro" id="IPR000409">
    <property type="entry name" value="BEACH_dom"/>
</dbReference>
<feature type="compositionally biased region" description="Polar residues" evidence="2">
    <location>
        <begin position="719"/>
        <end position="730"/>
    </location>
</feature>
<feature type="compositionally biased region" description="Low complexity" evidence="2">
    <location>
        <begin position="739"/>
        <end position="751"/>
    </location>
</feature>
<dbReference type="SUPFAM" id="SSF50978">
    <property type="entry name" value="WD40 repeat-like"/>
    <property type="match status" value="1"/>
</dbReference>
<feature type="region of interest" description="Disordered" evidence="2">
    <location>
        <begin position="2822"/>
        <end position="2846"/>
    </location>
</feature>
<dbReference type="InterPro" id="IPR036372">
    <property type="entry name" value="BEACH_dom_sf"/>
</dbReference>
<feature type="compositionally biased region" description="Polar residues" evidence="2">
    <location>
        <begin position="2822"/>
        <end position="2835"/>
    </location>
</feature>
<dbReference type="Proteomes" id="UP001470230">
    <property type="component" value="Unassembled WGS sequence"/>
</dbReference>
<protein>
    <recommendedName>
        <fullName evidence="7">Beige/BEACH domain containing protein</fullName>
    </recommendedName>
</protein>
<dbReference type="InterPro" id="IPR015943">
    <property type="entry name" value="WD40/YVTN_repeat-like_dom_sf"/>
</dbReference>
<feature type="compositionally biased region" description="Basic and acidic residues" evidence="2">
    <location>
        <begin position="612"/>
        <end position="647"/>
    </location>
</feature>